<dbReference type="Proteomes" id="UP000315673">
    <property type="component" value="Chromosome"/>
</dbReference>
<accession>A0A5B8LPN5</accession>
<dbReference type="InterPro" id="IPR001633">
    <property type="entry name" value="EAL_dom"/>
</dbReference>
<dbReference type="PANTHER" id="PTHR33121:SF79">
    <property type="entry name" value="CYCLIC DI-GMP PHOSPHODIESTERASE PDED-RELATED"/>
    <property type="match status" value="1"/>
</dbReference>
<dbReference type="PROSITE" id="PS50883">
    <property type="entry name" value="EAL"/>
    <property type="match status" value="1"/>
</dbReference>
<evidence type="ECO:0000259" key="1">
    <source>
        <dbReference type="PROSITE" id="PS50883"/>
    </source>
</evidence>
<dbReference type="AlphaFoldDB" id="A0A5B8LPN5"/>
<sequence>MVDAMVLKRDLSGAVDRGELFLQYQPKVNVRRQQVASAEALLRWRHPTRGLILPNDFIPLAEATRDIDRMTLWTIEQVIADQQLLRADGRDITVFINISGQLLSNAKFVKRACEIVSATDVPLGFEITETSVIRDPVSAIANLNIFADHGIAIAIDDYGAGLSSLAYLKQLPARELKIDKMFVLQLTSSNRDPLIVRSTIDLAHALEMEVTAEGVETPAALALLSVMGCDMIQGYLISRPVEIEAFRQYMRDHKDAALVDSARATFRAGAFRRVA</sequence>
<name>A0A5B8LPN5_9SPHN</name>
<reference evidence="2 3" key="1">
    <citation type="submission" date="2019-07" db="EMBL/GenBank/DDBJ databases">
        <title>Full genome sequence of Sphingomonas sp. 4R-6-7(HKS19).</title>
        <authorList>
            <person name="Im W.-T."/>
        </authorList>
    </citation>
    <scope>NUCLEOTIDE SEQUENCE [LARGE SCALE GENOMIC DNA]</scope>
    <source>
        <strain evidence="2 3">HKS19</strain>
    </source>
</reference>
<dbReference type="Pfam" id="PF00563">
    <property type="entry name" value="EAL"/>
    <property type="match status" value="1"/>
</dbReference>
<dbReference type="Gene3D" id="3.20.20.450">
    <property type="entry name" value="EAL domain"/>
    <property type="match status" value="1"/>
</dbReference>
<proteinExistence type="predicted"/>
<organism evidence="2 3">
    <name type="scientific">Sphingomonas panacisoli</name>
    <dbReference type="NCBI Taxonomy" id="1813879"/>
    <lineage>
        <taxon>Bacteria</taxon>
        <taxon>Pseudomonadati</taxon>
        <taxon>Pseudomonadota</taxon>
        <taxon>Alphaproteobacteria</taxon>
        <taxon>Sphingomonadales</taxon>
        <taxon>Sphingomonadaceae</taxon>
        <taxon>Sphingomonas</taxon>
    </lineage>
</organism>
<protein>
    <submittedName>
        <fullName evidence="2">EAL domain-containing protein</fullName>
    </submittedName>
</protein>
<dbReference type="InterPro" id="IPR035919">
    <property type="entry name" value="EAL_sf"/>
</dbReference>
<dbReference type="GO" id="GO:0071111">
    <property type="term" value="F:cyclic-guanylate-specific phosphodiesterase activity"/>
    <property type="evidence" value="ECO:0007669"/>
    <property type="project" value="InterPro"/>
</dbReference>
<dbReference type="CDD" id="cd01948">
    <property type="entry name" value="EAL"/>
    <property type="match status" value="1"/>
</dbReference>
<keyword evidence="3" id="KW-1185">Reference proteome</keyword>
<dbReference type="OrthoDB" id="7462471at2"/>
<evidence type="ECO:0000313" key="2">
    <source>
        <dbReference type="EMBL" id="QDZ09090.1"/>
    </source>
</evidence>
<gene>
    <name evidence="2" type="ORF">FPZ24_07120</name>
</gene>
<dbReference type="EMBL" id="CP042306">
    <property type="protein sequence ID" value="QDZ09090.1"/>
    <property type="molecule type" value="Genomic_DNA"/>
</dbReference>
<dbReference type="SMART" id="SM00052">
    <property type="entry name" value="EAL"/>
    <property type="match status" value="1"/>
</dbReference>
<dbReference type="SUPFAM" id="SSF141868">
    <property type="entry name" value="EAL domain-like"/>
    <property type="match status" value="1"/>
</dbReference>
<feature type="domain" description="EAL" evidence="1">
    <location>
        <begin position="4"/>
        <end position="254"/>
    </location>
</feature>
<dbReference type="PANTHER" id="PTHR33121">
    <property type="entry name" value="CYCLIC DI-GMP PHOSPHODIESTERASE PDEF"/>
    <property type="match status" value="1"/>
</dbReference>
<evidence type="ECO:0000313" key="3">
    <source>
        <dbReference type="Proteomes" id="UP000315673"/>
    </source>
</evidence>
<dbReference type="KEGG" id="spai:FPZ24_07120"/>
<dbReference type="InterPro" id="IPR050706">
    <property type="entry name" value="Cyclic-di-GMP_PDE-like"/>
</dbReference>